<name>A0A915KN89_ROMCU</name>
<proteinExistence type="predicted"/>
<evidence type="ECO:0000313" key="1">
    <source>
        <dbReference type="Proteomes" id="UP000887565"/>
    </source>
</evidence>
<keyword evidence="1" id="KW-1185">Reference proteome</keyword>
<protein>
    <submittedName>
        <fullName evidence="2">Uncharacterized protein</fullName>
    </submittedName>
</protein>
<reference evidence="2" key="1">
    <citation type="submission" date="2022-11" db="UniProtKB">
        <authorList>
            <consortium name="WormBaseParasite"/>
        </authorList>
    </citation>
    <scope>IDENTIFICATION</scope>
</reference>
<dbReference type="AlphaFoldDB" id="A0A915KN89"/>
<accession>A0A915KN89</accession>
<dbReference type="Proteomes" id="UP000887565">
    <property type="component" value="Unplaced"/>
</dbReference>
<organism evidence="1 2">
    <name type="scientific">Romanomermis culicivorax</name>
    <name type="common">Nematode worm</name>
    <dbReference type="NCBI Taxonomy" id="13658"/>
    <lineage>
        <taxon>Eukaryota</taxon>
        <taxon>Metazoa</taxon>
        <taxon>Ecdysozoa</taxon>
        <taxon>Nematoda</taxon>
        <taxon>Enoplea</taxon>
        <taxon>Dorylaimia</taxon>
        <taxon>Mermithida</taxon>
        <taxon>Mermithoidea</taxon>
        <taxon>Mermithidae</taxon>
        <taxon>Romanomermis</taxon>
    </lineage>
</organism>
<dbReference type="WBParaSite" id="nRc.2.0.1.t39919-RA">
    <property type="protein sequence ID" value="nRc.2.0.1.t39919-RA"/>
    <property type="gene ID" value="nRc.2.0.1.g39919"/>
</dbReference>
<sequence length="73" mass="7969">MTACPPPLTTSDLESDPENVMVLNSSVDCCTRDVTVQVPEGRVVSNIFQEFAFFAPSFYVNDSSGSMVFKSII</sequence>
<evidence type="ECO:0000313" key="2">
    <source>
        <dbReference type="WBParaSite" id="nRc.2.0.1.t39919-RA"/>
    </source>
</evidence>